<feature type="region of interest" description="Disordered" evidence="2">
    <location>
        <begin position="359"/>
        <end position="384"/>
    </location>
</feature>
<feature type="coiled-coil region" evidence="1">
    <location>
        <begin position="26"/>
        <end position="60"/>
    </location>
</feature>
<evidence type="ECO:0000256" key="2">
    <source>
        <dbReference type="SAM" id="MobiDB-lite"/>
    </source>
</evidence>
<evidence type="ECO:0000256" key="1">
    <source>
        <dbReference type="SAM" id="Coils"/>
    </source>
</evidence>
<protein>
    <recommendedName>
        <fullName evidence="3">Rho termination factor-like N-terminal domain-containing protein</fullName>
    </recommendedName>
</protein>
<dbReference type="EMBL" id="KN661445">
    <property type="protein sequence ID" value="KHN14955.1"/>
    <property type="molecule type" value="Genomic_DNA"/>
</dbReference>
<dbReference type="GO" id="GO:0006353">
    <property type="term" value="P:DNA-templated transcription termination"/>
    <property type="evidence" value="ECO:0007669"/>
    <property type="project" value="InterPro"/>
</dbReference>
<gene>
    <name evidence="4" type="ORF">glysoja_024075</name>
</gene>
<keyword evidence="1" id="KW-0175">Coiled coil</keyword>
<dbReference type="SMART" id="SM00959">
    <property type="entry name" value="Rho_N"/>
    <property type="match status" value="1"/>
</dbReference>
<feature type="compositionally biased region" description="Basic and acidic residues" evidence="2">
    <location>
        <begin position="363"/>
        <end position="384"/>
    </location>
</feature>
<dbReference type="InterPro" id="IPR011112">
    <property type="entry name" value="Rho-like_N"/>
</dbReference>
<evidence type="ECO:0000259" key="3">
    <source>
        <dbReference type="SMART" id="SM00959"/>
    </source>
</evidence>
<name>A0A0B2Q0V1_GLYSO</name>
<evidence type="ECO:0000313" key="4">
    <source>
        <dbReference type="EMBL" id="KHN14955.1"/>
    </source>
</evidence>
<proteinExistence type="predicted"/>
<organism evidence="4">
    <name type="scientific">Glycine soja</name>
    <name type="common">Wild soybean</name>
    <dbReference type="NCBI Taxonomy" id="3848"/>
    <lineage>
        <taxon>Eukaryota</taxon>
        <taxon>Viridiplantae</taxon>
        <taxon>Streptophyta</taxon>
        <taxon>Embryophyta</taxon>
        <taxon>Tracheophyta</taxon>
        <taxon>Spermatophyta</taxon>
        <taxon>Magnoliopsida</taxon>
        <taxon>eudicotyledons</taxon>
        <taxon>Gunneridae</taxon>
        <taxon>Pentapetalae</taxon>
        <taxon>rosids</taxon>
        <taxon>fabids</taxon>
        <taxon>Fabales</taxon>
        <taxon>Fabaceae</taxon>
        <taxon>Papilionoideae</taxon>
        <taxon>50 kb inversion clade</taxon>
        <taxon>NPAAA clade</taxon>
        <taxon>indigoferoid/millettioid clade</taxon>
        <taxon>Phaseoleae</taxon>
        <taxon>Glycine</taxon>
        <taxon>Glycine subgen. Soja</taxon>
    </lineage>
</organism>
<dbReference type="Proteomes" id="UP000053555">
    <property type="component" value="Unassembled WGS sequence"/>
</dbReference>
<feature type="domain" description="Rho termination factor-like N-terminal" evidence="3">
    <location>
        <begin position="651"/>
        <end position="689"/>
    </location>
</feature>
<accession>A0A0B2Q0V1</accession>
<sequence>MAWDLWGSSYAQDLIEEDALNVESCVRVLRILITKADTEIEELERDLLFLQNELACAEHEKWPDICRAVLTERINRLDVAVSTLKNDHADDAEMQPLLDSEPAETLHEILAQSLDMKMLSPIVNLDKDSSTFDSNIIIKGEEKELHGTSESSGSSELLLELHGKRSDNPEKIEKGNEFVKEKDVSSDDFRPAIGVKGRKEYPHSRLVTSQQRKGEPDHSDWMKLSETSDSKLAGNEEVGRSQLINTNIGQMLDLFSAKDNGNIPSEVKEENEVVKQKDVSSDDFRPAIGIKGREEYPHSRLATSQQKSGPESPDHSDWMKLSETSDNKVAGNDVERSQLNDTDIGQILDVFSAEDNENIPSEAQKENEFVKDVSSDDSRPATDIKVRKKYPNSRLATSPQRKCRNSNLDKKLCDIAPKTARKAYKKQSKVAPDKDLNSMDLPLQVFYPQTFCSANTEFCSFKGSNGIQTKSALYTDLQLIDEDEEEQEAQDLKSQITTKFRKLNMSFPSKLKAREKQELELEAFSSREPYDSCTEVIQSTPIIVSTKRQRRSKPCNDVAILTEPMNRKKISRRAVQPDKHETEGGAIVPYDSNFSELQKRRKVSKLPITVDMETNSDRVSMDSGSQLVLHTSKLHSLVDSHDGTSSLLPGDLNSLSLTDLRAMAKDHKVKQYYKLRKGALVEQLAKQFKSC</sequence>
<feature type="compositionally biased region" description="Basic and acidic residues" evidence="2">
    <location>
        <begin position="312"/>
        <end position="326"/>
    </location>
</feature>
<feature type="region of interest" description="Disordered" evidence="2">
    <location>
        <begin position="162"/>
        <end position="185"/>
    </location>
</feature>
<dbReference type="AlphaFoldDB" id="A0A0B2Q0V1"/>
<feature type="region of interest" description="Disordered" evidence="2">
    <location>
        <begin position="200"/>
        <end position="222"/>
    </location>
</feature>
<dbReference type="Pfam" id="PF07498">
    <property type="entry name" value="Rho_N"/>
    <property type="match status" value="1"/>
</dbReference>
<feature type="compositionally biased region" description="Basic and acidic residues" evidence="2">
    <location>
        <begin position="212"/>
        <end position="222"/>
    </location>
</feature>
<reference evidence="4" key="1">
    <citation type="submission" date="2014-07" db="EMBL/GenBank/DDBJ databases">
        <title>Identification of a novel salt tolerance gene in wild soybean by whole-genome sequencing.</title>
        <authorList>
            <person name="Lam H.-M."/>
            <person name="Qi X."/>
            <person name="Li M.-W."/>
            <person name="Liu X."/>
            <person name="Xie M."/>
            <person name="Ni M."/>
            <person name="Xu X."/>
        </authorList>
    </citation>
    <scope>NUCLEOTIDE SEQUENCE [LARGE SCALE GENOMIC DNA]</scope>
    <source>
        <tissue evidence="4">Root</tissue>
    </source>
</reference>
<feature type="region of interest" description="Disordered" evidence="2">
    <location>
        <begin position="290"/>
        <end position="332"/>
    </location>
</feature>